<proteinExistence type="predicted"/>
<gene>
    <name evidence="2" type="ORF">Vgi01_18910</name>
</gene>
<feature type="region of interest" description="Disordered" evidence="1">
    <location>
        <begin position="1"/>
        <end position="28"/>
    </location>
</feature>
<feature type="compositionally biased region" description="Basic residues" evidence="1">
    <location>
        <begin position="1"/>
        <end position="12"/>
    </location>
</feature>
<organism evidence="2 3">
    <name type="scientific">Micromonospora gifhornensis</name>
    <dbReference type="NCBI Taxonomy" id="84594"/>
    <lineage>
        <taxon>Bacteria</taxon>
        <taxon>Bacillati</taxon>
        <taxon>Actinomycetota</taxon>
        <taxon>Actinomycetes</taxon>
        <taxon>Micromonosporales</taxon>
        <taxon>Micromonosporaceae</taxon>
        <taxon>Micromonospora</taxon>
    </lineage>
</organism>
<name>A0ABQ4IBA2_9ACTN</name>
<dbReference type="Proteomes" id="UP000647860">
    <property type="component" value="Unassembled WGS sequence"/>
</dbReference>
<evidence type="ECO:0000313" key="2">
    <source>
        <dbReference type="EMBL" id="GIJ15207.1"/>
    </source>
</evidence>
<protein>
    <recommendedName>
        <fullName evidence="4">FXSXX-COOH protein</fullName>
    </recommendedName>
</protein>
<accession>A0ABQ4IBA2</accession>
<evidence type="ECO:0008006" key="4">
    <source>
        <dbReference type="Google" id="ProtNLM"/>
    </source>
</evidence>
<reference evidence="2 3" key="1">
    <citation type="submission" date="2021-01" db="EMBL/GenBank/DDBJ databases">
        <title>Whole genome shotgun sequence of Verrucosispora gifhornensis NBRC 16317.</title>
        <authorList>
            <person name="Komaki H."/>
            <person name="Tamura T."/>
        </authorList>
    </citation>
    <scope>NUCLEOTIDE SEQUENCE [LARGE SCALE GENOMIC DNA]</scope>
    <source>
        <strain evidence="2 3">NBRC 16317</strain>
    </source>
</reference>
<comment type="caution">
    <text evidence="2">The sequence shown here is derived from an EMBL/GenBank/DDBJ whole genome shotgun (WGS) entry which is preliminary data.</text>
</comment>
<dbReference type="EMBL" id="BOPA01000014">
    <property type="protein sequence ID" value="GIJ15207.1"/>
    <property type="molecule type" value="Genomic_DNA"/>
</dbReference>
<evidence type="ECO:0000313" key="3">
    <source>
        <dbReference type="Proteomes" id="UP000647860"/>
    </source>
</evidence>
<sequence>MNAARKRARPHARATATGRAPIEDGWSTTTGIPAVAAELVEQLLSLTSVFGDAASCSRLPSEVNPTAW</sequence>
<keyword evidence="3" id="KW-1185">Reference proteome</keyword>
<evidence type="ECO:0000256" key="1">
    <source>
        <dbReference type="SAM" id="MobiDB-lite"/>
    </source>
</evidence>